<protein>
    <recommendedName>
        <fullName evidence="1">DUF4371 domain-containing protein</fullName>
    </recommendedName>
</protein>
<dbReference type="AlphaFoldDB" id="A0A913XB39"/>
<organism evidence="2 3">
    <name type="scientific">Exaiptasia diaphana</name>
    <name type="common">Tropical sea anemone</name>
    <name type="synonym">Aiptasia pulchella</name>
    <dbReference type="NCBI Taxonomy" id="2652724"/>
    <lineage>
        <taxon>Eukaryota</taxon>
        <taxon>Metazoa</taxon>
        <taxon>Cnidaria</taxon>
        <taxon>Anthozoa</taxon>
        <taxon>Hexacorallia</taxon>
        <taxon>Actiniaria</taxon>
        <taxon>Aiptasiidae</taxon>
        <taxon>Exaiptasia</taxon>
    </lineage>
</organism>
<dbReference type="EnsemblMetazoa" id="XM_021045592.1">
    <property type="protein sequence ID" value="XP_020901251.1"/>
    <property type="gene ID" value="LOC110239844"/>
</dbReference>
<reference evidence="2" key="1">
    <citation type="submission" date="2022-11" db="UniProtKB">
        <authorList>
            <consortium name="EnsemblMetazoa"/>
        </authorList>
    </citation>
    <scope>IDENTIFICATION</scope>
</reference>
<dbReference type="PANTHER" id="PTHR45749:SF21">
    <property type="entry name" value="DUF4371 DOMAIN-CONTAINING PROTEIN"/>
    <property type="match status" value="1"/>
</dbReference>
<dbReference type="Pfam" id="PF14291">
    <property type="entry name" value="DUF4371"/>
    <property type="match status" value="1"/>
</dbReference>
<evidence type="ECO:0000313" key="2">
    <source>
        <dbReference type="EnsemblMetazoa" id="XP_020901251.1"/>
    </source>
</evidence>
<dbReference type="OrthoDB" id="5984802at2759"/>
<proteinExistence type="predicted"/>
<evidence type="ECO:0000313" key="3">
    <source>
        <dbReference type="Proteomes" id="UP000887567"/>
    </source>
</evidence>
<dbReference type="OMA" id="GFHICEE"/>
<dbReference type="KEGG" id="epa:110239844"/>
<dbReference type="RefSeq" id="XP_020901251.1">
    <property type="nucleotide sequence ID" value="XM_021045592.1"/>
</dbReference>
<accession>A0A913XB39</accession>
<evidence type="ECO:0000259" key="1">
    <source>
        <dbReference type="Pfam" id="PF14291"/>
    </source>
</evidence>
<feature type="domain" description="DUF4371" evidence="1">
    <location>
        <begin position="47"/>
        <end position="160"/>
    </location>
</feature>
<dbReference type="PANTHER" id="PTHR45749">
    <property type="match status" value="1"/>
</dbReference>
<name>A0A913XB39_EXADI</name>
<keyword evidence="3" id="KW-1185">Reference proteome</keyword>
<dbReference type="InterPro" id="IPR025398">
    <property type="entry name" value="DUF4371"/>
</dbReference>
<sequence length="164" mass="18709">MRQEAVPIDQQLDTLLQQQIAKNREILSSLFKTVIFCGRNNILRGRRDNDPTDETLQANFQALLHFRVDSGDQLLESHLENAPHNATYVSKTIQNEIITTVGKFILDDLSREIRESKYFAILADEAADISNKENLSICLRFVDKNQAIREEFIGFHICEEGTSG</sequence>
<dbReference type="Proteomes" id="UP000887567">
    <property type="component" value="Unplaced"/>
</dbReference>
<dbReference type="GeneID" id="110239844"/>